<reference evidence="1 2" key="1">
    <citation type="submission" date="2017-08" db="EMBL/GenBank/DDBJ databases">
        <title>Infants hospitalized years apart are colonized by the same room-sourced microbial strains.</title>
        <authorList>
            <person name="Brooks B."/>
            <person name="Olm M.R."/>
            <person name="Firek B.A."/>
            <person name="Baker R."/>
            <person name="Thomas B.C."/>
            <person name="Morowitz M.J."/>
            <person name="Banfield J.F."/>
        </authorList>
    </citation>
    <scope>NUCLEOTIDE SEQUENCE [LARGE SCALE GENOMIC DNA]</scope>
    <source>
        <strain evidence="1">S2_005_002_R2_33</strain>
    </source>
</reference>
<accession>A0A2W5Q3Q9</accession>
<proteinExistence type="predicted"/>
<protein>
    <submittedName>
        <fullName evidence="1">Uncharacterized protein</fullName>
    </submittedName>
</protein>
<gene>
    <name evidence="1" type="ORF">DI555_19860</name>
</gene>
<organism evidence="1 2">
    <name type="scientific">Novosphingobium pentaromativorans</name>
    <dbReference type="NCBI Taxonomy" id="205844"/>
    <lineage>
        <taxon>Bacteria</taxon>
        <taxon>Pseudomonadati</taxon>
        <taxon>Pseudomonadota</taxon>
        <taxon>Alphaproteobacteria</taxon>
        <taxon>Sphingomonadales</taxon>
        <taxon>Sphingomonadaceae</taxon>
        <taxon>Novosphingobium</taxon>
    </lineage>
</organism>
<evidence type="ECO:0000313" key="1">
    <source>
        <dbReference type="EMBL" id="PZQ51947.1"/>
    </source>
</evidence>
<evidence type="ECO:0000313" key="2">
    <source>
        <dbReference type="Proteomes" id="UP000249082"/>
    </source>
</evidence>
<name>A0A2W5Q3Q9_9SPHN</name>
<dbReference type="AlphaFoldDB" id="A0A2W5Q3Q9"/>
<comment type="caution">
    <text evidence="1">The sequence shown here is derived from an EMBL/GenBank/DDBJ whole genome shotgun (WGS) entry which is preliminary data.</text>
</comment>
<dbReference type="EMBL" id="QFPX01000022">
    <property type="protein sequence ID" value="PZQ51947.1"/>
    <property type="molecule type" value="Genomic_DNA"/>
</dbReference>
<sequence>MDIEGEDISGEDILPLLHRPDGQRLADSLIGAGFYMDDPETIATIIAFDPRSRAVRVETPGGQSRNLPFASGYVLLTPALVSAIAFLRTPADEERDRMRRKIAAFGFRSKIEDDELPGLLAAVEAAHAYRLPWREERFEGLRLVRKYGSAREEAKLLTAWLEGADDPPPGDMVIALVSALRETGHPIEALARTDLVTRKANGLDRKETCILLTQRGALWLDRYELEHDPEFLDRARQCAKRSWAIEPGEECSMLYNRIRKLEG</sequence>
<dbReference type="Proteomes" id="UP000249082">
    <property type="component" value="Unassembled WGS sequence"/>
</dbReference>